<evidence type="ECO:0000259" key="14">
    <source>
        <dbReference type="Pfam" id="PF07715"/>
    </source>
</evidence>
<sequence length="777" mass="85948">MKKLYVIIFTVLCIIQLKAQSIQGRVADNLTNQPVVGAVIVLPNQQKLITDDNGIFILKNITSNINITVNSLGYESQQVLVKPSNKNLLILLTPTTDNLNKVQVTGWATGKRDNQLTEAQSVGVLTYQDLQRGNGLFPETQMNTIPGVFMQTRGISGGQRIIIRGYGNTTNFNGLGYQVYLNNIPLTDATGLTILDDIDFSTIGRVEVFKGPESSLYGSGIAGVVKLYSIQPKPNTTKFLEENTVGSYGLYRNNTRIESAGSNSVLFFNYGHQTSNGYRNHSASSKDYASFKGDFYVGDQQTISTYLSYSRSYEELAGEIPGDTLYRRITWSDPKYVNNNAHVLIESFRAGITDDIKINTHFSNQTTAYTSGYTLDQPFAAGLNSNAVLTFGGRTGFVYNGKAGSVGIHGIIGGQFEKTLSFNKTYNLTNGVLGGIRTDLQIQAQTYNVFTEWKLNLPANFMLTAGSSVNFIEYSIRDMLTNSANPTHADQSGYKRFTPVVKPRIALLKMLNKNNSVYVDISTGYTPPTTSNVVIPAIGKVNYGLQPEMGIQYEVGVKGSLLNNKLSYQLALFQLDVSNKIVNQSVAATQTNPFYTFAVNVGKQRDNGVELSLNYLAVQSNTSFFRSVKPFVTYTYSNFTYVDFKSDNNNNSATLNFSGNKVAGVAPNFLNIGFDVVTAPGIYFNSTFQYVDKVPYTYDNLNYANAYRLLGAKLGFRKTFHQHFDIDAFIGADNLLNNTYYTFLFLSPTLASQTDPHFIPGPYTAMWYGGLKLAYHF</sequence>
<feature type="domain" description="TonB-dependent receptor plug" evidence="14">
    <location>
        <begin position="118"/>
        <end position="224"/>
    </location>
</feature>
<evidence type="ECO:0000259" key="13">
    <source>
        <dbReference type="Pfam" id="PF00593"/>
    </source>
</evidence>
<evidence type="ECO:0000256" key="11">
    <source>
        <dbReference type="PROSITE-ProRule" id="PRU01360"/>
    </source>
</evidence>
<dbReference type="Gene3D" id="2.60.40.1120">
    <property type="entry name" value="Carboxypeptidase-like, regulatory domain"/>
    <property type="match status" value="1"/>
</dbReference>
<keyword evidence="6" id="KW-0408">Iron</keyword>
<keyword evidence="5 11" id="KW-0812">Transmembrane</keyword>
<keyword evidence="10 11" id="KW-0998">Cell outer membrane</keyword>
<reference evidence="15 16" key="1">
    <citation type="submission" date="2018-06" db="EMBL/GenBank/DDBJ databases">
        <title>Genomic Encyclopedia of Archaeal and Bacterial Type Strains, Phase II (KMG-II): from individual species to whole genera.</title>
        <authorList>
            <person name="Goeker M."/>
        </authorList>
    </citation>
    <scope>NUCLEOTIDE SEQUENCE [LARGE SCALE GENOMIC DNA]</scope>
    <source>
        <strain evidence="15 16">DSM 23241</strain>
    </source>
</reference>
<evidence type="ECO:0000256" key="4">
    <source>
        <dbReference type="ARBA" id="ARBA00022496"/>
    </source>
</evidence>
<evidence type="ECO:0000256" key="5">
    <source>
        <dbReference type="ARBA" id="ARBA00022692"/>
    </source>
</evidence>
<keyword evidence="2 11" id="KW-0813">Transport</keyword>
<dbReference type="Gene3D" id="2.170.130.10">
    <property type="entry name" value="TonB-dependent receptor, plug domain"/>
    <property type="match status" value="1"/>
</dbReference>
<dbReference type="SUPFAM" id="SSF49464">
    <property type="entry name" value="Carboxypeptidase regulatory domain-like"/>
    <property type="match status" value="1"/>
</dbReference>
<evidence type="ECO:0000256" key="9">
    <source>
        <dbReference type="ARBA" id="ARBA00023136"/>
    </source>
</evidence>
<dbReference type="PANTHER" id="PTHR32552:SF81">
    <property type="entry name" value="TONB-DEPENDENT OUTER MEMBRANE RECEPTOR"/>
    <property type="match status" value="1"/>
</dbReference>
<dbReference type="OrthoDB" id="9782587at2"/>
<comment type="similarity">
    <text evidence="11 12">Belongs to the TonB-dependent receptor family.</text>
</comment>
<dbReference type="SUPFAM" id="SSF56935">
    <property type="entry name" value="Porins"/>
    <property type="match status" value="1"/>
</dbReference>
<dbReference type="Gene3D" id="2.40.170.20">
    <property type="entry name" value="TonB-dependent receptor, beta-barrel domain"/>
    <property type="match status" value="1"/>
</dbReference>
<keyword evidence="15" id="KW-0675">Receptor</keyword>
<evidence type="ECO:0000256" key="2">
    <source>
        <dbReference type="ARBA" id="ARBA00022448"/>
    </source>
</evidence>
<evidence type="ECO:0000256" key="12">
    <source>
        <dbReference type="RuleBase" id="RU003357"/>
    </source>
</evidence>
<organism evidence="15 16">
    <name type="scientific">Hydrotalea sandarakina</name>
    <dbReference type="NCBI Taxonomy" id="1004304"/>
    <lineage>
        <taxon>Bacteria</taxon>
        <taxon>Pseudomonadati</taxon>
        <taxon>Bacteroidota</taxon>
        <taxon>Chitinophagia</taxon>
        <taxon>Chitinophagales</taxon>
        <taxon>Chitinophagaceae</taxon>
        <taxon>Hydrotalea</taxon>
    </lineage>
</organism>
<evidence type="ECO:0000313" key="15">
    <source>
        <dbReference type="EMBL" id="PZX62857.1"/>
    </source>
</evidence>
<dbReference type="GO" id="GO:0009279">
    <property type="term" value="C:cell outer membrane"/>
    <property type="evidence" value="ECO:0007669"/>
    <property type="project" value="UniProtKB-SubCell"/>
</dbReference>
<dbReference type="Pfam" id="PF07715">
    <property type="entry name" value="Plug"/>
    <property type="match status" value="1"/>
</dbReference>
<accession>A0A2W7S6I8</accession>
<gene>
    <name evidence="15" type="ORF">LX80_01551</name>
</gene>
<dbReference type="InterPro" id="IPR012910">
    <property type="entry name" value="Plug_dom"/>
</dbReference>
<keyword evidence="3 11" id="KW-1134">Transmembrane beta strand</keyword>
<dbReference type="InterPro" id="IPR036942">
    <property type="entry name" value="Beta-barrel_TonB_sf"/>
</dbReference>
<comment type="subcellular location">
    <subcellularLocation>
        <location evidence="1 11">Cell outer membrane</location>
        <topology evidence="1 11">Multi-pass membrane protein</topology>
    </subcellularLocation>
</comment>
<dbReference type="InterPro" id="IPR039426">
    <property type="entry name" value="TonB-dep_rcpt-like"/>
</dbReference>
<comment type="caution">
    <text evidence="15">The sequence shown here is derived from an EMBL/GenBank/DDBJ whole genome shotgun (WGS) entry which is preliminary data.</text>
</comment>
<evidence type="ECO:0000256" key="1">
    <source>
        <dbReference type="ARBA" id="ARBA00004571"/>
    </source>
</evidence>
<dbReference type="AlphaFoldDB" id="A0A2W7S6I8"/>
<evidence type="ECO:0000256" key="6">
    <source>
        <dbReference type="ARBA" id="ARBA00023004"/>
    </source>
</evidence>
<evidence type="ECO:0000256" key="3">
    <source>
        <dbReference type="ARBA" id="ARBA00022452"/>
    </source>
</evidence>
<keyword evidence="8 12" id="KW-0798">TonB box</keyword>
<protein>
    <submittedName>
        <fullName evidence="15">Iron complex outermembrane receptor protein</fullName>
    </submittedName>
</protein>
<dbReference type="InterPro" id="IPR008969">
    <property type="entry name" value="CarboxyPept-like_regulatory"/>
</dbReference>
<keyword evidence="7" id="KW-0406">Ion transport</keyword>
<evidence type="ECO:0000256" key="7">
    <source>
        <dbReference type="ARBA" id="ARBA00023065"/>
    </source>
</evidence>
<name>A0A2W7S6I8_9BACT</name>
<evidence type="ECO:0000313" key="16">
    <source>
        <dbReference type="Proteomes" id="UP000249720"/>
    </source>
</evidence>
<feature type="domain" description="TonB-dependent receptor-like beta-barrel" evidence="13">
    <location>
        <begin position="286"/>
        <end position="735"/>
    </location>
</feature>
<dbReference type="EMBL" id="QKZV01000004">
    <property type="protein sequence ID" value="PZX62857.1"/>
    <property type="molecule type" value="Genomic_DNA"/>
</dbReference>
<evidence type="ECO:0000256" key="10">
    <source>
        <dbReference type="ARBA" id="ARBA00023237"/>
    </source>
</evidence>
<proteinExistence type="inferred from homology"/>
<dbReference type="Pfam" id="PF00593">
    <property type="entry name" value="TonB_dep_Rec_b-barrel"/>
    <property type="match status" value="1"/>
</dbReference>
<dbReference type="InterPro" id="IPR000531">
    <property type="entry name" value="Beta-barrel_TonB"/>
</dbReference>
<keyword evidence="9 11" id="KW-0472">Membrane</keyword>
<dbReference type="InterPro" id="IPR037066">
    <property type="entry name" value="Plug_dom_sf"/>
</dbReference>
<keyword evidence="16" id="KW-1185">Reference proteome</keyword>
<dbReference type="PANTHER" id="PTHR32552">
    <property type="entry name" value="FERRICHROME IRON RECEPTOR-RELATED"/>
    <property type="match status" value="1"/>
</dbReference>
<dbReference type="PROSITE" id="PS52016">
    <property type="entry name" value="TONB_DEPENDENT_REC_3"/>
    <property type="match status" value="1"/>
</dbReference>
<dbReference type="RefSeq" id="WP_111294935.1">
    <property type="nucleotide sequence ID" value="NZ_QKZV01000004.1"/>
</dbReference>
<dbReference type="Pfam" id="PF13715">
    <property type="entry name" value="CarbopepD_reg_2"/>
    <property type="match status" value="1"/>
</dbReference>
<dbReference type="Proteomes" id="UP000249720">
    <property type="component" value="Unassembled WGS sequence"/>
</dbReference>
<dbReference type="GO" id="GO:0006826">
    <property type="term" value="P:iron ion transport"/>
    <property type="evidence" value="ECO:0007669"/>
    <property type="project" value="UniProtKB-KW"/>
</dbReference>
<evidence type="ECO:0000256" key="8">
    <source>
        <dbReference type="ARBA" id="ARBA00023077"/>
    </source>
</evidence>
<keyword evidence="4" id="KW-0410">Iron transport</keyword>